<dbReference type="Proteomes" id="UP000472270">
    <property type="component" value="Unassembled WGS sequence"/>
</dbReference>
<keyword evidence="2" id="KW-1185">Reference proteome</keyword>
<proteinExistence type="predicted"/>
<reference evidence="1" key="2">
    <citation type="submission" date="2025-09" db="UniProtKB">
        <authorList>
            <consortium name="Ensembl"/>
        </authorList>
    </citation>
    <scope>IDENTIFICATION</scope>
</reference>
<reference evidence="1" key="1">
    <citation type="submission" date="2025-08" db="UniProtKB">
        <authorList>
            <consortium name="Ensembl"/>
        </authorList>
    </citation>
    <scope>IDENTIFICATION</scope>
</reference>
<evidence type="ECO:0008006" key="3">
    <source>
        <dbReference type="Google" id="ProtNLM"/>
    </source>
</evidence>
<accession>A0A673LJD1</accession>
<evidence type="ECO:0000313" key="2">
    <source>
        <dbReference type="Proteomes" id="UP000472270"/>
    </source>
</evidence>
<sequence length="148" mass="16549">MSFPHLNQVAQLPPGISPTQFAGFPTTVLVQTAVPVVQKLTKDSIGTRNKDSEEGTGNNTGLTTTVFVGNISEKASDMLVRQLLAVSVWNLFYNFYLRSNIKSLRHITCIELVLSRNKILSSFTHSYVIEHINGKRKFKLTCLTHENQ</sequence>
<evidence type="ECO:0000313" key="1">
    <source>
        <dbReference type="Ensembl" id="ENSSRHP00000076568.1"/>
    </source>
</evidence>
<protein>
    <recommendedName>
        <fullName evidence="3">RRM domain-containing protein</fullName>
    </recommendedName>
</protein>
<name>A0A673LJD1_9TELE</name>
<dbReference type="AlphaFoldDB" id="A0A673LJD1"/>
<dbReference type="Ensembl" id="ENSSRHT00000078653.1">
    <property type="protein sequence ID" value="ENSSRHP00000076568.1"/>
    <property type="gene ID" value="ENSSRHG00000037998.1"/>
</dbReference>
<organism evidence="1 2">
    <name type="scientific">Sinocyclocheilus rhinocerous</name>
    <dbReference type="NCBI Taxonomy" id="307959"/>
    <lineage>
        <taxon>Eukaryota</taxon>
        <taxon>Metazoa</taxon>
        <taxon>Chordata</taxon>
        <taxon>Craniata</taxon>
        <taxon>Vertebrata</taxon>
        <taxon>Euteleostomi</taxon>
        <taxon>Actinopterygii</taxon>
        <taxon>Neopterygii</taxon>
        <taxon>Teleostei</taxon>
        <taxon>Ostariophysi</taxon>
        <taxon>Cypriniformes</taxon>
        <taxon>Cyprinidae</taxon>
        <taxon>Cyprininae</taxon>
        <taxon>Sinocyclocheilus</taxon>
    </lineage>
</organism>